<keyword evidence="6" id="KW-0256">Endoplasmic reticulum</keyword>
<keyword evidence="4 12" id="KW-0812">Transmembrane</keyword>
<keyword evidence="8" id="KW-0653">Protein transport</keyword>
<dbReference type="Proteomes" id="UP000822476">
    <property type="component" value="Unassembled WGS sequence"/>
</dbReference>
<accession>A0A8S9YA60</accession>
<evidence type="ECO:0000256" key="11">
    <source>
        <dbReference type="SAM" id="MobiDB-lite"/>
    </source>
</evidence>
<evidence type="ECO:0000313" key="13">
    <source>
        <dbReference type="EMBL" id="KAF7233009.1"/>
    </source>
</evidence>
<evidence type="ECO:0000256" key="1">
    <source>
        <dbReference type="ARBA" id="ARBA00004389"/>
    </source>
</evidence>
<evidence type="ECO:0000256" key="3">
    <source>
        <dbReference type="ARBA" id="ARBA00022574"/>
    </source>
</evidence>
<feature type="compositionally biased region" description="Low complexity" evidence="11">
    <location>
        <begin position="145"/>
        <end position="158"/>
    </location>
</feature>
<evidence type="ECO:0000256" key="5">
    <source>
        <dbReference type="ARBA" id="ARBA00022737"/>
    </source>
</evidence>
<keyword evidence="9 12" id="KW-1133">Transmembrane helix</keyword>
<sequence length="677" mass="73670">MRQRGTTGEILHGFTYPLYAVDVVGRSSLVVAGGGGAVKTGVPNRIDVVHLEEADKVLCSKASGSTVSARISGGVETGSEAVMSLAVANSGDGSFITSVEGRQCIEYLARLKQKNMQEENNVCGQTLQCEPLSTGSIVRRRRGRNQNSRSSHDFNSSEESSKPLNSTIVQKQMNDEWELTKLRSFVLPVPLPSFAEQNATARGKQHTTGSGLPTCIANGGLGGSWLAVGSDVGSVFLINRHVKPSKQDDMHSNHLKPFLVYPDVSGGLSTGVCSLALSSSPSHPSKTEQRQNCLYPLMATVCDQPGWSVLRVWRTDLNQPEADDCPLADTLTLSNDQVKARKCKNQRTDPCSDLSSDSVSAVDLTVDKAEPQWGDCNVRLHPYATASCSIFSTGATPPPSPTSASVKGQTSGIAAERANYRFRHCQFMRAIFRPCTPVSMSSSCPSETGLFRVDPSAYPHYMLVTTVQPLCANRKSVSRLVVWLVPDFRPNDESSASQNTNVAPLETIQLHNWASVALPPGQLPACLTVLPSRHRCLIGIGTMEGRVDVYFFSPHKRQFTCVYSLNGAHPIFVTALTFLPPHPWTQQDASKSDSKQSTVVDESFELVSVSVDRALRWHSGPSYSHIGRLARGLHDPHSDSRWGRYSLQLATTLACLLVIFLIPIYLALLDAILTWFL</sequence>
<feature type="region of interest" description="Disordered" evidence="11">
    <location>
        <begin position="134"/>
        <end position="165"/>
    </location>
</feature>
<dbReference type="GO" id="GO:0003400">
    <property type="term" value="P:regulation of COPII vesicle coating"/>
    <property type="evidence" value="ECO:0007669"/>
    <property type="project" value="TreeGrafter"/>
</dbReference>
<evidence type="ECO:0000256" key="12">
    <source>
        <dbReference type="SAM" id="Phobius"/>
    </source>
</evidence>
<keyword evidence="3" id="KW-0853">WD repeat</keyword>
<dbReference type="OrthoDB" id="2013972at2759"/>
<feature type="transmembrane region" description="Helical" evidence="12">
    <location>
        <begin position="649"/>
        <end position="676"/>
    </location>
</feature>
<keyword evidence="7" id="KW-0931">ER-Golgi transport</keyword>
<keyword evidence="2" id="KW-0813">Transport</keyword>
<evidence type="ECO:0000256" key="6">
    <source>
        <dbReference type="ARBA" id="ARBA00022824"/>
    </source>
</evidence>
<evidence type="ECO:0000256" key="7">
    <source>
        <dbReference type="ARBA" id="ARBA00022892"/>
    </source>
</evidence>
<keyword evidence="10 12" id="KW-0472">Membrane</keyword>
<keyword evidence="14" id="KW-1185">Reference proteome</keyword>
<dbReference type="Gene3D" id="2.130.10.10">
    <property type="entry name" value="YVTN repeat-like/Quinoprotein amine dehydrogenase"/>
    <property type="match status" value="2"/>
</dbReference>
<evidence type="ECO:0000256" key="4">
    <source>
        <dbReference type="ARBA" id="ARBA00022692"/>
    </source>
</evidence>
<dbReference type="PANTHER" id="PTHR23284">
    <property type="entry name" value="PROLACTIN REGULATORY ELEMENT BINDING PROTEIN"/>
    <property type="match status" value="1"/>
</dbReference>
<protein>
    <recommendedName>
        <fullName evidence="15">Prolactin regulatory element-binding protein</fullName>
    </recommendedName>
</protein>
<evidence type="ECO:0000256" key="9">
    <source>
        <dbReference type="ARBA" id="ARBA00022989"/>
    </source>
</evidence>
<name>A0A8S9YA60_9TREM</name>
<evidence type="ECO:0000313" key="14">
    <source>
        <dbReference type="Proteomes" id="UP000822476"/>
    </source>
</evidence>
<dbReference type="InterPro" id="IPR045260">
    <property type="entry name" value="Sec12-like"/>
</dbReference>
<evidence type="ECO:0000256" key="2">
    <source>
        <dbReference type="ARBA" id="ARBA00022448"/>
    </source>
</evidence>
<dbReference type="InterPro" id="IPR015943">
    <property type="entry name" value="WD40/YVTN_repeat-like_dom_sf"/>
</dbReference>
<dbReference type="GO" id="GO:0015031">
    <property type="term" value="P:protein transport"/>
    <property type="evidence" value="ECO:0007669"/>
    <property type="project" value="UniProtKB-KW"/>
</dbReference>
<dbReference type="GO" id="GO:0006888">
    <property type="term" value="P:endoplasmic reticulum to Golgi vesicle-mediated transport"/>
    <property type="evidence" value="ECO:0007669"/>
    <property type="project" value="TreeGrafter"/>
</dbReference>
<comment type="caution">
    <text evidence="13">The sequence shown here is derived from an EMBL/GenBank/DDBJ whole genome shotgun (WGS) entry which is preliminary data.</text>
</comment>
<reference evidence="13" key="1">
    <citation type="submission" date="2019-07" db="EMBL/GenBank/DDBJ databases">
        <title>Annotation for the trematode Paragonimus miyazaki's.</title>
        <authorList>
            <person name="Choi Y.-J."/>
        </authorList>
    </citation>
    <scope>NUCLEOTIDE SEQUENCE</scope>
    <source>
        <strain evidence="13">Japan</strain>
    </source>
</reference>
<proteinExistence type="predicted"/>
<dbReference type="GO" id="GO:0005085">
    <property type="term" value="F:guanyl-nucleotide exchange factor activity"/>
    <property type="evidence" value="ECO:0007669"/>
    <property type="project" value="InterPro"/>
</dbReference>
<evidence type="ECO:0000256" key="8">
    <source>
        <dbReference type="ARBA" id="ARBA00022927"/>
    </source>
</evidence>
<gene>
    <name evidence="13" type="ORF">EG68_07825</name>
</gene>
<keyword evidence="5" id="KW-0677">Repeat</keyword>
<evidence type="ECO:0000256" key="10">
    <source>
        <dbReference type="ARBA" id="ARBA00023136"/>
    </source>
</evidence>
<dbReference type="EMBL" id="JTDE01021381">
    <property type="protein sequence ID" value="KAF7233009.1"/>
    <property type="molecule type" value="Genomic_DNA"/>
</dbReference>
<organism evidence="13 14">
    <name type="scientific">Paragonimus skrjabini miyazakii</name>
    <dbReference type="NCBI Taxonomy" id="59628"/>
    <lineage>
        <taxon>Eukaryota</taxon>
        <taxon>Metazoa</taxon>
        <taxon>Spiralia</taxon>
        <taxon>Lophotrochozoa</taxon>
        <taxon>Platyhelminthes</taxon>
        <taxon>Trematoda</taxon>
        <taxon>Digenea</taxon>
        <taxon>Plagiorchiida</taxon>
        <taxon>Troglotremata</taxon>
        <taxon>Troglotrematidae</taxon>
        <taxon>Paragonimus</taxon>
    </lineage>
</organism>
<dbReference type="PANTHER" id="PTHR23284:SF0">
    <property type="entry name" value="PROLACTIN REGULATORY ELEMENT-BINDING PROTEIN"/>
    <property type="match status" value="1"/>
</dbReference>
<comment type="subcellular location">
    <subcellularLocation>
        <location evidence="1">Endoplasmic reticulum membrane</location>
        <topology evidence="1">Single-pass membrane protein</topology>
    </subcellularLocation>
</comment>
<dbReference type="GO" id="GO:0005789">
    <property type="term" value="C:endoplasmic reticulum membrane"/>
    <property type="evidence" value="ECO:0007669"/>
    <property type="project" value="UniProtKB-SubCell"/>
</dbReference>
<dbReference type="AlphaFoldDB" id="A0A8S9YA60"/>
<evidence type="ECO:0008006" key="15">
    <source>
        <dbReference type="Google" id="ProtNLM"/>
    </source>
</evidence>